<keyword evidence="1" id="KW-1133">Transmembrane helix</keyword>
<evidence type="ECO:0000313" key="2">
    <source>
        <dbReference type="EMBL" id="MDQ0339289.1"/>
    </source>
</evidence>
<feature type="transmembrane region" description="Helical" evidence="1">
    <location>
        <begin position="94"/>
        <end position="116"/>
    </location>
</feature>
<sequence>MDQIRLRRLRRLQYFTEISRLLLIIPLVCLLAVFEAPFYLAFLVAACISGLLFIIHQFSTAQDPRYLLARHLFPRLKELLVYERHKLGGNGKTFIAPVLVFAAVAVIFVLTLSWVISSDTLTK</sequence>
<keyword evidence="1" id="KW-0472">Membrane</keyword>
<keyword evidence="1" id="KW-0812">Transmembrane</keyword>
<name>A0ABU0CTS8_9BACI</name>
<reference evidence="2 3" key="1">
    <citation type="submission" date="2023-07" db="EMBL/GenBank/DDBJ databases">
        <title>Genomic Encyclopedia of Type Strains, Phase IV (KMG-IV): sequencing the most valuable type-strain genomes for metagenomic binning, comparative biology and taxonomic classification.</title>
        <authorList>
            <person name="Goeker M."/>
        </authorList>
    </citation>
    <scope>NUCLEOTIDE SEQUENCE [LARGE SCALE GENOMIC DNA]</scope>
    <source>
        <strain evidence="2 3">DSM 17740</strain>
    </source>
</reference>
<dbReference type="EMBL" id="JAUSUQ010000007">
    <property type="protein sequence ID" value="MDQ0339289.1"/>
    <property type="molecule type" value="Genomic_DNA"/>
</dbReference>
<gene>
    <name evidence="2" type="ORF">J2S00_002076</name>
</gene>
<protein>
    <submittedName>
        <fullName evidence="2">Uncharacterized protein</fullName>
    </submittedName>
</protein>
<organism evidence="2 3">
    <name type="scientific">Caldalkalibacillus uzonensis</name>
    <dbReference type="NCBI Taxonomy" id="353224"/>
    <lineage>
        <taxon>Bacteria</taxon>
        <taxon>Bacillati</taxon>
        <taxon>Bacillota</taxon>
        <taxon>Bacilli</taxon>
        <taxon>Bacillales</taxon>
        <taxon>Bacillaceae</taxon>
        <taxon>Caldalkalibacillus</taxon>
    </lineage>
</organism>
<comment type="caution">
    <text evidence="2">The sequence shown here is derived from an EMBL/GenBank/DDBJ whole genome shotgun (WGS) entry which is preliminary data.</text>
</comment>
<evidence type="ECO:0000313" key="3">
    <source>
        <dbReference type="Proteomes" id="UP001232445"/>
    </source>
</evidence>
<dbReference type="RefSeq" id="WP_307339073.1">
    <property type="nucleotide sequence ID" value="NZ_JAUSUQ010000007.1"/>
</dbReference>
<proteinExistence type="predicted"/>
<evidence type="ECO:0000256" key="1">
    <source>
        <dbReference type="SAM" id="Phobius"/>
    </source>
</evidence>
<accession>A0ABU0CTS8</accession>
<feature type="transmembrane region" description="Helical" evidence="1">
    <location>
        <begin position="39"/>
        <end position="58"/>
    </location>
</feature>
<keyword evidence="3" id="KW-1185">Reference proteome</keyword>
<dbReference type="Proteomes" id="UP001232445">
    <property type="component" value="Unassembled WGS sequence"/>
</dbReference>